<organism evidence="2">
    <name type="scientific">Brassica campestris</name>
    <name type="common">Field mustard</name>
    <dbReference type="NCBI Taxonomy" id="3711"/>
    <lineage>
        <taxon>Eukaryota</taxon>
        <taxon>Viridiplantae</taxon>
        <taxon>Streptophyta</taxon>
        <taxon>Embryophyta</taxon>
        <taxon>Tracheophyta</taxon>
        <taxon>Spermatophyta</taxon>
        <taxon>Magnoliopsida</taxon>
        <taxon>eudicotyledons</taxon>
        <taxon>Gunneridae</taxon>
        <taxon>Pentapetalae</taxon>
        <taxon>rosids</taxon>
        <taxon>malvids</taxon>
        <taxon>Brassicales</taxon>
        <taxon>Brassicaceae</taxon>
        <taxon>Brassiceae</taxon>
        <taxon>Brassica</taxon>
    </lineage>
</organism>
<feature type="non-terminal residue" evidence="2">
    <location>
        <position position="38"/>
    </location>
</feature>
<dbReference type="EMBL" id="LR031574">
    <property type="protein sequence ID" value="VDC96761.1"/>
    <property type="molecule type" value="Genomic_DNA"/>
</dbReference>
<dbReference type="EMBL" id="LS974623">
    <property type="protein sequence ID" value="CAG7901410.1"/>
    <property type="molecule type" value="Genomic_DNA"/>
</dbReference>
<evidence type="ECO:0000313" key="1">
    <source>
        <dbReference type="EMBL" id="CAG7901410.1"/>
    </source>
</evidence>
<proteinExistence type="predicted"/>
<dbReference type="Gramene" id="A07p10540.2_BraZ1">
    <property type="protein sequence ID" value="A07p10540.2_BraZ1.CDS.1"/>
    <property type="gene ID" value="A07g10540.2_BraZ1"/>
</dbReference>
<name>A0A3P6BK95_BRACM</name>
<dbReference type="Proteomes" id="UP000694005">
    <property type="component" value="Chromosome A07"/>
</dbReference>
<evidence type="ECO:0000313" key="2">
    <source>
        <dbReference type="EMBL" id="VDC96761.1"/>
    </source>
</evidence>
<reference evidence="2" key="1">
    <citation type="submission" date="2018-11" db="EMBL/GenBank/DDBJ databases">
        <authorList>
            <consortium name="Genoscope - CEA"/>
            <person name="William W."/>
        </authorList>
    </citation>
    <scope>NUCLEOTIDE SEQUENCE</scope>
</reference>
<accession>A0A3P6BK95</accession>
<protein>
    <submittedName>
        <fullName evidence="1">Uncharacterized protein</fullName>
    </submittedName>
</protein>
<gene>
    <name evidence="2" type="ORF">BRAA07T28685Z</name>
    <name evidence="1" type="ORF">BRAPAZ1V2_A07P10540.2</name>
</gene>
<dbReference type="AlphaFoldDB" id="A0A3P6BK95"/>
<sequence>MEVKKVLMDNFFGPPETECTALCPRHTLSYGKGCTEMV</sequence>